<sequence>MAPTNAEYAKINIACKSLAIDKYALIADRYGLETSKDLSRQQTTDLLLHFKTLGWKPKRARNSSKRSKTSPIYEDPMMRKVVALWITMADAKIVKNPANYAMQKYVKRMTGKDNLRWCDKNELRIIIEALKRWGEREAAPAPSMAPAALEHPCSSEIDLD</sequence>
<dbReference type="EMBL" id="JAFITO010000067">
    <property type="protein sequence ID" value="MBN4068866.1"/>
    <property type="molecule type" value="Genomic_DNA"/>
</dbReference>
<dbReference type="Pfam" id="PF06252">
    <property type="entry name" value="GemA"/>
    <property type="match status" value="1"/>
</dbReference>
<keyword evidence="3" id="KW-1185">Reference proteome</keyword>
<evidence type="ECO:0000313" key="2">
    <source>
        <dbReference type="EMBL" id="MBN4068866.1"/>
    </source>
</evidence>
<organism evidence="2 3">
    <name type="scientific">Desulfotalea psychrophila</name>
    <dbReference type="NCBI Taxonomy" id="84980"/>
    <lineage>
        <taxon>Bacteria</taxon>
        <taxon>Pseudomonadati</taxon>
        <taxon>Thermodesulfobacteriota</taxon>
        <taxon>Desulfobulbia</taxon>
        <taxon>Desulfobulbales</taxon>
        <taxon>Desulfocapsaceae</taxon>
        <taxon>Desulfotalea</taxon>
    </lineage>
</organism>
<accession>A0ABS3AVQ3</accession>
<evidence type="ECO:0000313" key="3">
    <source>
        <dbReference type="Proteomes" id="UP000717534"/>
    </source>
</evidence>
<name>A0ABS3AVQ3_9BACT</name>
<feature type="region of interest" description="Disordered" evidence="1">
    <location>
        <begin position="141"/>
        <end position="160"/>
    </location>
</feature>
<reference evidence="2 3" key="1">
    <citation type="submission" date="2021-02" db="EMBL/GenBank/DDBJ databases">
        <title>Activity-based single-cell genomes from oceanic crustal fluid captures similar information to metagenomic and metatranscriptomic surveys with orders of magnitude less sampling.</title>
        <authorList>
            <person name="D'Angelo T.S."/>
            <person name="Orcutt B.N."/>
        </authorList>
    </citation>
    <scope>NUCLEOTIDE SEQUENCE [LARGE SCALE GENOMIC DNA]</scope>
    <source>
        <strain evidence="2">AH-315-G02</strain>
    </source>
</reference>
<comment type="caution">
    <text evidence="2">The sequence shown here is derived from an EMBL/GenBank/DDBJ whole genome shotgun (WGS) entry which is preliminary data.</text>
</comment>
<dbReference type="InterPro" id="IPR009363">
    <property type="entry name" value="Phage_Mu_Gp16"/>
</dbReference>
<gene>
    <name evidence="2" type="ORF">JYU06_05045</name>
</gene>
<evidence type="ECO:0000256" key="1">
    <source>
        <dbReference type="SAM" id="MobiDB-lite"/>
    </source>
</evidence>
<dbReference type="Proteomes" id="UP000717534">
    <property type="component" value="Unassembled WGS sequence"/>
</dbReference>
<proteinExistence type="predicted"/>
<protein>
    <submittedName>
        <fullName evidence="2">Regulatory protein GemA</fullName>
    </submittedName>
</protein>